<keyword evidence="1" id="KW-0812">Transmembrane</keyword>
<dbReference type="EMBL" id="PYAS01000007">
    <property type="protein sequence ID" value="PSL27774.1"/>
    <property type="molecule type" value="Genomic_DNA"/>
</dbReference>
<gene>
    <name evidence="2" type="ORF">CLV60_10739</name>
</gene>
<keyword evidence="1" id="KW-0472">Membrane</keyword>
<organism evidence="2 3">
    <name type="scientific">Dyadobacter jiangsuensis</name>
    <dbReference type="NCBI Taxonomy" id="1591085"/>
    <lineage>
        <taxon>Bacteria</taxon>
        <taxon>Pseudomonadati</taxon>
        <taxon>Bacteroidota</taxon>
        <taxon>Cytophagia</taxon>
        <taxon>Cytophagales</taxon>
        <taxon>Spirosomataceae</taxon>
        <taxon>Dyadobacter</taxon>
    </lineage>
</organism>
<keyword evidence="1" id="KW-1133">Transmembrane helix</keyword>
<evidence type="ECO:0000313" key="2">
    <source>
        <dbReference type="EMBL" id="PSL27774.1"/>
    </source>
</evidence>
<evidence type="ECO:0000313" key="3">
    <source>
        <dbReference type="Proteomes" id="UP000241964"/>
    </source>
</evidence>
<name>A0A2P8G1B3_9BACT</name>
<evidence type="ECO:0000256" key="1">
    <source>
        <dbReference type="SAM" id="Phobius"/>
    </source>
</evidence>
<comment type="caution">
    <text evidence="2">The sequence shown here is derived from an EMBL/GenBank/DDBJ whole genome shotgun (WGS) entry which is preliminary data.</text>
</comment>
<sequence length="71" mass="8199">MFFLFLNLNKNYIWNLLKQKSLTLSASGLREESGWLITLVFFLPLVVIATEAVIVVFFIFPSNFLVVIVIF</sequence>
<reference evidence="2 3" key="1">
    <citation type="submission" date="2018-03" db="EMBL/GenBank/DDBJ databases">
        <title>Genomic Encyclopedia of Archaeal and Bacterial Type Strains, Phase II (KMG-II): from individual species to whole genera.</title>
        <authorList>
            <person name="Goeker M."/>
        </authorList>
    </citation>
    <scope>NUCLEOTIDE SEQUENCE [LARGE SCALE GENOMIC DNA]</scope>
    <source>
        <strain evidence="2 3">DSM 29057</strain>
    </source>
</reference>
<keyword evidence="3" id="KW-1185">Reference proteome</keyword>
<feature type="transmembrane region" description="Helical" evidence="1">
    <location>
        <begin position="35"/>
        <end position="60"/>
    </location>
</feature>
<proteinExistence type="predicted"/>
<dbReference type="Proteomes" id="UP000241964">
    <property type="component" value="Unassembled WGS sequence"/>
</dbReference>
<dbReference type="AlphaFoldDB" id="A0A2P8G1B3"/>
<accession>A0A2P8G1B3</accession>
<protein>
    <submittedName>
        <fullName evidence="2">Uncharacterized protein</fullName>
    </submittedName>
</protein>